<feature type="transmembrane region" description="Helical" evidence="1">
    <location>
        <begin position="12"/>
        <end position="45"/>
    </location>
</feature>
<evidence type="ECO:0000313" key="3">
    <source>
        <dbReference type="Proteomes" id="UP000011666"/>
    </source>
</evidence>
<sequence>MGRVANRILGPSLVFGLALGVAFGIATGNLVIGIAVGLLLGLAYSQWLERGSKRRAAPDPEGPEGGA</sequence>
<reference evidence="2 3" key="1">
    <citation type="submission" date="2013-01" db="EMBL/GenBank/DDBJ databases">
        <title>Whole genome shotgun sequence of Gordonia soli NBRC 108243.</title>
        <authorList>
            <person name="Isaki-Nakamura S."/>
            <person name="Hosoyama A."/>
            <person name="Tsuchikane K."/>
            <person name="Ando Y."/>
            <person name="Baba S."/>
            <person name="Ohji S."/>
            <person name="Hamada M."/>
            <person name="Tamura T."/>
            <person name="Yamazoe A."/>
            <person name="Yamazaki S."/>
            <person name="Fujita N."/>
        </authorList>
    </citation>
    <scope>NUCLEOTIDE SEQUENCE [LARGE SCALE GENOMIC DNA]</scope>
    <source>
        <strain evidence="2 3">NBRC 108243</strain>
    </source>
</reference>
<dbReference type="RefSeq" id="WP_007625807.1">
    <property type="nucleotide sequence ID" value="NZ_BANX01000051.1"/>
</dbReference>
<dbReference type="STRING" id="1223545.GS4_51_00320"/>
<organism evidence="2 3">
    <name type="scientific">Gordonia soli NBRC 108243</name>
    <dbReference type="NCBI Taxonomy" id="1223545"/>
    <lineage>
        <taxon>Bacteria</taxon>
        <taxon>Bacillati</taxon>
        <taxon>Actinomycetota</taxon>
        <taxon>Actinomycetes</taxon>
        <taxon>Mycobacteriales</taxon>
        <taxon>Gordoniaceae</taxon>
        <taxon>Gordonia</taxon>
    </lineage>
</organism>
<keyword evidence="1" id="KW-0472">Membrane</keyword>
<evidence type="ECO:0000313" key="2">
    <source>
        <dbReference type="EMBL" id="GAC71094.1"/>
    </source>
</evidence>
<evidence type="ECO:0008006" key="4">
    <source>
        <dbReference type="Google" id="ProtNLM"/>
    </source>
</evidence>
<dbReference type="AlphaFoldDB" id="M0QRI4"/>
<evidence type="ECO:0000256" key="1">
    <source>
        <dbReference type="SAM" id="Phobius"/>
    </source>
</evidence>
<name>M0QRI4_9ACTN</name>
<comment type="caution">
    <text evidence="2">The sequence shown here is derived from an EMBL/GenBank/DDBJ whole genome shotgun (WGS) entry which is preliminary data.</text>
</comment>
<accession>M0QRI4</accession>
<gene>
    <name evidence="2" type="ORF">GS4_51_00320</name>
</gene>
<keyword evidence="1" id="KW-0812">Transmembrane</keyword>
<keyword evidence="3" id="KW-1185">Reference proteome</keyword>
<proteinExistence type="predicted"/>
<protein>
    <recommendedName>
        <fullName evidence="4">Glycine zipper family protein</fullName>
    </recommendedName>
</protein>
<dbReference type="EMBL" id="BANX01000051">
    <property type="protein sequence ID" value="GAC71094.1"/>
    <property type="molecule type" value="Genomic_DNA"/>
</dbReference>
<dbReference type="Proteomes" id="UP000011666">
    <property type="component" value="Unassembled WGS sequence"/>
</dbReference>
<keyword evidence="1" id="KW-1133">Transmembrane helix</keyword>